<keyword evidence="2" id="KW-0808">Transferase</keyword>
<dbReference type="GO" id="GO:0032259">
    <property type="term" value="P:methylation"/>
    <property type="evidence" value="ECO:0007669"/>
    <property type="project" value="UniProtKB-KW"/>
</dbReference>
<dbReference type="GO" id="GO:0000776">
    <property type="term" value="C:kinetochore"/>
    <property type="evidence" value="ECO:0007669"/>
    <property type="project" value="TreeGrafter"/>
</dbReference>
<dbReference type="InterPro" id="IPR029028">
    <property type="entry name" value="Alpha/beta_knot_MTases"/>
</dbReference>
<dbReference type="GO" id="GO:0035198">
    <property type="term" value="F:miRNA binding"/>
    <property type="evidence" value="ECO:0007669"/>
    <property type="project" value="TreeGrafter"/>
</dbReference>
<dbReference type="GO" id="GO:0072686">
    <property type="term" value="C:mitotic spindle"/>
    <property type="evidence" value="ECO:0007669"/>
    <property type="project" value="TreeGrafter"/>
</dbReference>
<organism evidence="2 3">
    <name type="scientific">Syncephalis pseudoplumigaleata</name>
    <dbReference type="NCBI Taxonomy" id="1712513"/>
    <lineage>
        <taxon>Eukaryota</taxon>
        <taxon>Fungi</taxon>
        <taxon>Fungi incertae sedis</taxon>
        <taxon>Zoopagomycota</taxon>
        <taxon>Zoopagomycotina</taxon>
        <taxon>Zoopagomycetes</taxon>
        <taxon>Zoopagales</taxon>
        <taxon>Piptocephalidaceae</taxon>
        <taxon>Syncephalis</taxon>
    </lineage>
</organism>
<sequence>MGKHRKDSGRSWTVSVALPGSIVDNAQSVELRTYLVGQIGRALAVFNADEVIVYDDCAQLDTAGKPLEGEFRGAGKRSSSEANVFMARLLQYLETPQYLRRELFPVHKDLQYAGLLNPLDCPHHLRARAVSRWREAVVLDRPIKPGEGSLVNAGMRHEVRIDRALKPGVRVTVELSKATRGKLADPFSANPKGIVVSPKVPRKTAGIYWGYRTRIAGSIGKVFSECPYDGGYDCTIGTSERGRNIDEVTAELPAFRHLLVVFGGLAGIETAVDADQQMTCPGEDAGSLFTYWVNTCPRQGSRTIRTEEAILITMSALRPAILAKGQSS</sequence>
<dbReference type="SUPFAM" id="SSF50249">
    <property type="entry name" value="Nucleic acid-binding proteins"/>
    <property type="match status" value="1"/>
</dbReference>
<dbReference type="SUPFAM" id="SSF75217">
    <property type="entry name" value="alpha/beta knot"/>
    <property type="match status" value="1"/>
</dbReference>
<dbReference type="OrthoDB" id="361029at2759"/>
<evidence type="ECO:0000256" key="1">
    <source>
        <dbReference type="ARBA" id="ARBA00009841"/>
    </source>
</evidence>
<dbReference type="InterPro" id="IPR012340">
    <property type="entry name" value="NA-bd_OB-fold"/>
</dbReference>
<dbReference type="AlphaFoldDB" id="A0A4P9Z3I4"/>
<dbReference type="GO" id="GO:0051661">
    <property type="term" value="P:maintenance of centrosome location"/>
    <property type="evidence" value="ECO:0007669"/>
    <property type="project" value="TreeGrafter"/>
</dbReference>
<evidence type="ECO:0000313" key="2">
    <source>
        <dbReference type="EMBL" id="RKP27117.1"/>
    </source>
</evidence>
<dbReference type="PANTHER" id="PTHR12150:SF13">
    <property type="entry name" value="METHYLTRANSFERASE C9ORF114-RELATED"/>
    <property type="match status" value="1"/>
</dbReference>
<reference evidence="3" key="1">
    <citation type="journal article" date="2018" name="Nat. Microbiol.">
        <title>Leveraging single-cell genomics to expand the fungal tree of life.</title>
        <authorList>
            <person name="Ahrendt S.R."/>
            <person name="Quandt C.A."/>
            <person name="Ciobanu D."/>
            <person name="Clum A."/>
            <person name="Salamov A."/>
            <person name="Andreopoulos B."/>
            <person name="Cheng J.F."/>
            <person name="Woyke T."/>
            <person name="Pelin A."/>
            <person name="Henrissat B."/>
            <person name="Reynolds N.K."/>
            <person name="Benny G.L."/>
            <person name="Smith M.E."/>
            <person name="James T.Y."/>
            <person name="Grigoriev I.V."/>
        </authorList>
    </citation>
    <scope>NUCLEOTIDE SEQUENCE [LARGE SCALE GENOMIC DNA]</scope>
    <source>
        <strain evidence="3">Benny S71-1</strain>
    </source>
</reference>
<keyword evidence="2" id="KW-0489">Methyltransferase</keyword>
<dbReference type="Gene3D" id="3.40.1280.10">
    <property type="match status" value="1"/>
</dbReference>
<dbReference type="Proteomes" id="UP000278143">
    <property type="component" value="Unassembled WGS sequence"/>
</dbReference>
<dbReference type="GO" id="GO:0008168">
    <property type="term" value="F:methyltransferase activity"/>
    <property type="evidence" value="ECO:0007669"/>
    <property type="project" value="UniProtKB-KW"/>
</dbReference>
<dbReference type="GO" id="GO:0035196">
    <property type="term" value="P:miRNA processing"/>
    <property type="evidence" value="ECO:0007669"/>
    <property type="project" value="TreeGrafter"/>
</dbReference>
<accession>A0A4P9Z3I4</accession>
<dbReference type="Pfam" id="PF02598">
    <property type="entry name" value="Methyltrn_RNA_3"/>
    <property type="match status" value="1"/>
</dbReference>
<gene>
    <name evidence="2" type="ORF">SYNPS1DRAFT_32552</name>
</gene>
<dbReference type="InterPro" id="IPR029026">
    <property type="entry name" value="tRNA_m1G_MTases_N"/>
</dbReference>
<comment type="similarity">
    <text evidence="1">Belongs to the class IV-like SAM-binding methyltransferase superfamily.</text>
</comment>
<name>A0A4P9Z3I4_9FUNG</name>
<protein>
    <submittedName>
        <fullName evidence="2">Putative RNA methyltransferase</fullName>
    </submittedName>
</protein>
<dbReference type="PANTHER" id="PTHR12150">
    <property type="entry name" value="CLASS IV SAM-BINDING METHYLTRANSFERASE-RELATED"/>
    <property type="match status" value="1"/>
</dbReference>
<keyword evidence="3" id="KW-1185">Reference proteome</keyword>
<dbReference type="InterPro" id="IPR003750">
    <property type="entry name" value="Put_MeTrfase-C9orf114-like"/>
</dbReference>
<evidence type="ECO:0000313" key="3">
    <source>
        <dbReference type="Proteomes" id="UP000278143"/>
    </source>
</evidence>
<dbReference type="CDD" id="cd18086">
    <property type="entry name" value="HsC9orf114-like"/>
    <property type="match status" value="1"/>
</dbReference>
<dbReference type="EMBL" id="KZ989267">
    <property type="protein sequence ID" value="RKP27117.1"/>
    <property type="molecule type" value="Genomic_DNA"/>
</dbReference>
<dbReference type="Gene3D" id="2.40.50.140">
    <property type="entry name" value="Nucleic acid-binding proteins"/>
    <property type="match status" value="1"/>
</dbReference>
<proteinExistence type="inferred from homology"/>